<protein>
    <recommendedName>
        <fullName evidence="4">Z-ring formation inhibitor MciZ</fullName>
    </recommendedName>
</protein>
<dbReference type="AlphaFoldDB" id="A0A919XDN8"/>
<evidence type="ECO:0000313" key="2">
    <source>
        <dbReference type="EMBL" id="GIO30797.1"/>
    </source>
</evidence>
<evidence type="ECO:0008006" key="4">
    <source>
        <dbReference type="Google" id="ProtNLM"/>
    </source>
</evidence>
<reference evidence="2" key="1">
    <citation type="submission" date="2021-03" db="EMBL/GenBank/DDBJ databases">
        <title>Antimicrobial resistance genes in bacteria isolated from Japanese honey, and their potential for conferring macrolide and lincosamide resistance in the American foulbrood pathogen Paenibacillus larvae.</title>
        <authorList>
            <person name="Okamoto M."/>
            <person name="Kumagai M."/>
            <person name="Kanamori H."/>
            <person name="Takamatsu D."/>
        </authorList>
    </citation>
    <scope>NUCLEOTIDE SEQUENCE</scope>
    <source>
        <strain evidence="2">J2TS6</strain>
    </source>
</reference>
<gene>
    <name evidence="2" type="ORF">J2TS6_19380</name>
</gene>
<comment type="caution">
    <text evidence="2">The sequence shown here is derived from an EMBL/GenBank/DDBJ whole genome shotgun (WGS) entry which is preliminary data.</text>
</comment>
<dbReference type="Pfam" id="PF13072">
    <property type="entry name" value="MciZ"/>
    <property type="match status" value="1"/>
</dbReference>
<proteinExistence type="predicted"/>
<evidence type="ECO:0000313" key="3">
    <source>
        <dbReference type="Proteomes" id="UP000679779"/>
    </source>
</evidence>
<dbReference type="EMBL" id="BORQ01000002">
    <property type="protein sequence ID" value="GIO30797.1"/>
    <property type="molecule type" value="Genomic_DNA"/>
</dbReference>
<dbReference type="InterPro" id="IPR025177">
    <property type="entry name" value="MciZ"/>
</dbReference>
<feature type="region of interest" description="Disordered" evidence="1">
    <location>
        <begin position="37"/>
        <end position="62"/>
    </location>
</feature>
<organism evidence="2 3">
    <name type="scientific">Paenibacillus albilobatus</name>
    <dbReference type="NCBI Taxonomy" id="2716884"/>
    <lineage>
        <taxon>Bacteria</taxon>
        <taxon>Bacillati</taxon>
        <taxon>Bacillota</taxon>
        <taxon>Bacilli</taxon>
        <taxon>Bacillales</taxon>
        <taxon>Paenibacillaceae</taxon>
        <taxon>Paenibacillus</taxon>
    </lineage>
</organism>
<dbReference type="Proteomes" id="UP000679779">
    <property type="component" value="Unassembled WGS sequence"/>
</dbReference>
<evidence type="ECO:0000256" key="1">
    <source>
        <dbReference type="SAM" id="MobiDB-lite"/>
    </source>
</evidence>
<keyword evidence="3" id="KW-1185">Reference proteome</keyword>
<sequence length="62" mass="7062">MKSYCTGTSFHMVGRAWQIRIMLKQWMKETDPHASLTAILEKKGSPSNQGLRPVPTSKMEKI</sequence>
<dbReference type="RefSeq" id="WP_160041146.1">
    <property type="nucleotide sequence ID" value="NZ_BORQ01000002.1"/>
</dbReference>
<name>A0A919XDN8_9BACL</name>
<accession>A0A919XDN8</accession>